<comment type="caution">
    <text evidence="4">The sequence shown here is derived from an EMBL/GenBank/DDBJ whole genome shotgun (WGS) entry which is preliminary data.</text>
</comment>
<sequence length="335" mass="34748">MASLADFADGERTARVVLSMVAEPADANVGRLLRREGGMETLRLLDADGPMPGIRAEEAAILQHRTRVVSSGVDFDAVLRRALDGAHEPLMPGDAHWPASVDGLGDRAPYVLWAKGATSFLAVSAVDRVTITGSRASTSYGDHVAAELAHDAAMDEQIVVSGGAYGIDGAAHRAVLTDAGHTIAVLASGPDRLYPAGHRDLLEQVADRGLVVSELPPGSAPTRHRFIARGRLLAAMSSATVIVEAGARSGALNVAREAQALGRSVGAVPGPVTSAASTGPLLLLQEGTAALVSNSRDVTALMNEHPSTPVRDRGMQSGHTLDGPELDQDQPGRSL</sequence>
<dbReference type="PANTHER" id="PTHR43022:SF1">
    <property type="entry name" value="PROTEIN SMF"/>
    <property type="match status" value="1"/>
</dbReference>
<dbReference type="Gene3D" id="3.40.50.450">
    <property type="match status" value="1"/>
</dbReference>
<comment type="similarity">
    <text evidence="1">Belongs to the DprA/Smf family.</text>
</comment>
<keyword evidence="5" id="KW-1185">Reference proteome</keyword>
<dbReference type="Pfam" id="PF02481">
    <property type="entry name" value="DNA_processg_A"/>
    <property type="match status" value="1"/>
</dbReference>
<dbReference type="PANTHER" id="PTHR43022">
    <property type="entry name" value="PROTEIN SMF"/>
    <property type="match status" value="1"/>
</dbReference>
<gene>
    <name evidence="4" type="primary">dprA_2</name>
    <name evidence="4" type="ORF">KACC15558_28210</name>
</gene>
<accession>A0ABP9U8X7</accession>
<dbReference type="RefSeq" id="WP_342038739.1">
    <property type="nucleotide sequence ID" value="NZ_BAABBK010000013.1"/>
</dbReference>
<proteinExistence type="inferred from homology"/>
<feature type="region of interest" description="Disordered" evidence="2">
    <location>
        <begin position="303"/>
        <end position="335"/>
    </location>
</feature>
<evidence type="ECO:0000313" key="5">
    <source>
        <dbReference type="Proteomes" id="UP001498935"/>
    </source>
</evidence>
<dbReference type="EMBL" id="BAABNP010000012">
    <property type="protein sequence ID" value="GAA5341780.1"/>
    <property type="molecule type" value="Genomic_DNA"/>
</dbReference>
<evidence type="ECO:0000259" key="3">
    <source>
        <dbReference type="Pfam" id="PF02481"/>
    </source>
</evidence>
<dbReference type="InterPro" id="IPR003488">
    <property type="entry name" value="DprA"/>
</dbReference>
<organism evidence="4 5">
    <name type="scientific">Brevibacterium ammoniilyticum</name>
    <dbReference type="NCBI Taxonomy" id="1046555"/>
    <lineage>
        <taxon>Bacteria</taxon>
        <taxon>Bacillati</taxon>
        <taxon>Actinomycetota</taxon>
        <taxon>Actinomycetes</taxon>
        <taxon>Micrococcales</taxon>
        <taxon>Brevibacteriaceae</taxon>
        <taxon>Brevibacterium</taxon>
    </lineage>
</organism>
<dbReference type="Proteomes" id="UP001498935">
    <property type="component" value="Unassembled WGS sequence"/>
</dbReference>
<evidence type="ECO:0000256" key="1">
    <source>
        <dbReference type="ARBA" id="ARBA00006525"/>
    </source>
</evidence>
<evidence type="ECO:0000256" key="2">
    <source>
        <dbReference type="SAM" id="MobiDB-lite"/>
    </source>
</evidence>
<feature type="domain" description="Smf/DprA SLOG" evidence="3">
    <location>
        <begin position="90"/>
        <end position="301"/>
    </location>
</feature>
<reference evidence="4 5" key="1">
    <citation type="submission" date="2024-02" db="EMBL/GenBank/DDBJ databases">
        <title>Characterization of antibiotic resistant novel bacterial strains and their environmental applications.</title>
        <authorList>
            <person name="Manzoor S."/>
            <person name="Abbas S."/>
            <person name="Arshad M."/>
            <person name="Li W.J."/>
            <person name="Ahmed I."/>
        </authorList>
    </citation>
    <scope>NUCLEOTIDE SEQUENCE [LARGE SCALE GENOMIC DNA]</scope>
    <source>
        <strain evidence="4 5">KACC 15558</strain>
    </source>
</reference>
<dbReference type="SUPFAM" id="SSF102405">
    <property type="entry name" value="MCP/YpsA-like"/>
    <property type="match status" value="1"/>
</dbReference>
<name>A0ABP9U8X7_9MICO</name>
<evidence type="ECO:0000313" key="4">
    <source>
        <dbReference type="EMBL" id="GAA5341780.1"/>
    </source>
</evidence>
<protein>
    <submittedName>
        <fullName evidence="4">DNA-processing protein DprA</fullName>
    </submittedName>
</protein>
<dbReference type="InterPro" id="IPR057666">
    <property type="entry name" value="DrpA_SLOG"/>
</dbReference>